<dbReference type="InterPro" id="IPR038765">
    <property type="entry name" value="Papain-like_cys_pep_sf"/>
</dbReference>
<evidence type="ECO:0000256" key="1">
    <source>
        <dbReference type="SAM" id="MobiDB-lite"/>
    </source>
</evidence>
<gene>
    <name evidence="3" type="ORF">MGAL_10B057788</name>
</gene>
<feature type="compositionally biased region" description="Polar residues" evidence="1">
    <location>
        <begin position="708"/>
        <end position="718"/>
    </location>
</feature>
<dbReference type="Gene3D" id="3.90.70.80">
    <property type="match status" value="1"/>
</dbReference>
<feature type="region of interest" description="Disordered" evidence="1">
    <location>
        <begin position="203"/>
        <end position="273"/>
    </location>
</feature>
<comment type="caution">
    <text evidence="3">The sequence shown here is derived from an EMBL/GenBank/DDBJ whole genome shotgun (WGS) entry which is preliminary data.</text>
</comment>
<organism evidence="3 4">
    <name type="scientific">Mytilus galloprovincialis</name>
    <name type="common">Mediterranean mussel</name>
    <dbReference type="NCBI Taxonomy" id="29158"/>
    <lineage>
        <taxon>Eukaryota</taxon>
        <taxon>Metazoa</taxon>
        <taxon>Spiralia</taxon>
        <taxon>Lophotrochozoa</taxon>
        <taxon>Mollusca</taxon>
        <taxon>Bivalvia</taxon>
        <taxon>Autobranchia</taxon>
        <taxon>Pteriomorphia</taxon>
        <taxon>Mytilida</taxon>
        <taxon>Mytiloidea</taxon>
        <taxon>Mytilidae</taxon>
        <taxon>Mytilinae</taxon>
        <taxon>Mytilus</taxon>
    </lineage>
</organism>
<feature type="compositionally biased region" description="Basic and acidic residues" evidence="1">
    <location>
        <begin position="945"/>
        <end position="966"/>
    </location>
</feature>
<feature type="compositionally biased region" description="Polar residues" evidence="1">
    <location>
        <begin position="539"/>
        <end position="550"/>
    </location>
</feature>
<feature type="region of interest" description="Disordered" evidence="1">
    <location>
        <begin position="708"/>
        <end position="727"/>
    </location>
</feature>
<dbReference type="InterPro" id="IPR024810">
    <property type="entry name" value="MAB21L/cGLR"/>
</dbReference>
<dbReference type="SMART" id="SM01265">
    <property type="entry name" value="Mab-21"/>
    <property type="match status" value="1"/>
</dbReference>
<evidence type="ECO:0000259" key="2">
    <source>
        <dbReference type="PROSITE" id="PS50802"/>
    </source>
</evidence>
<dbReference type="CDD" id="cd22758">
    <property type="entry name" value="OTU_232R-like"/>
    <property type="match status" value="1"/>
</dbReference>
<evidence type="ECO:0000313" key="3">
    <source>
        <dbReference type="EMBL" id="VDI55406.1"/>
    </source>
</evidence>
<dbReference type="PANTHER" id="PTHR10656">
    <property type="entry name" value="CELL FATE DETERMINING PROTEIN MAB21-RELATED"/>
    <property type="match status" value="1"/>
</dbReference>
<dbReference type="InterPro" id="IPR046906">
    <property type="entry name" value="Mab-21_HhH/H2TH-like"/>
</dbReference>
<dbReference type="PROSITE" id="PS50802">
    <property type="entry name" value="OTU"/>
    <property type="match status" value="1"/>
</dbReference>
<feature type="compositionally biased region" description="Basic and acidic residues" evidence="1">
    <location>
        <begin position="552"/>
        <end position="568"/>
    </location>
</feature>
<protein>
    <recommendedName>
        <fullName evidence="2">OTU domain-containing protein</fullName>
    </recommendedName>
</protein>
<name>A0A8B6FWC0_MYTGA</name>
<dbReference type="InterPro" id="IPR003323">
    <property type="entry name" value="OTU_dom"/>
</dbReference>
<proteinExistence type="predicted"/>
<dbReference type="OrthoDB" id="6125328at2759"/>
<dbReference type="PANTHER" id="PTHR10656:SF69">
    <property type="entry name" value="MAB-21-LIKE HHH_H2TH-LIKE DOMAIN-CONTAINING PROTEIN"/>
    <property type="match status" value="1"/>
</dbReference>
<feature type="compositionally biased region" description="Basic and acidic residues" evidence="1">
    <location>
        <begin position="203"/>
        <end position="235"/>
    </location>
</feature>
<dbReference type="Pfam" id="PF20266">
    <property type="entry name" value="Mab-21_C"/>
    <property type="match status" value="1"/>
</dbReference>
<feature type="region of interest" description="Disordered" evidence="1">
    <location>
        <begin position="536"/>
        <end position="582"/>
    </location>
</feature>
<keyword evidence="4" id="KW-1185">Reference proteome</keyword>
<dbReference type="EMBL" id="UYJE01007504">
    <property type="protein sequence ID" value="VDI55406.1"/>
    <property type="molecule type" value="Genomic_DNA"/>
</dbReference>
<dbReference type="Pfam" id="PF02338">
    <property type="entry name" value="OTU"/>
    <property type="match status" value="1"/>
</dbReference>
<dbReference type="Gene3D" id="1.10.1410.40">
    <property type="match status" value="1"/>
</dbReference>
<dbReference type="SUPFAM" id="SSF54001">
    <property type="entry name" value="Cysteine proteinases"/>
    <property type="match status" value="1"/>
</dbReference>
<reference evidence="3" key="1">
    <citation type="submission" date="2018-11" db="EMBL/GenBank/DDBJ databases">
        <authorList>
            <person name="Alioto T."/>
            <person name="Alioto T."/>
        </authorList>
    </citation>
    <scope>NUCLEOTIDE SEQUENCE</scope>
</reference>
<feature type="domain" description="OTU" evidence="2">
    <location>
        <begin position="1055"/>
        <end position="1190"/>
    </location>
</feature>
<sequence>MNNTDDSLRNRRVPFIYHTLLYKLDNVHLKLKCQRKKHIPTPSDIRNGSDIQGLLGGTVFEVLKVSNIPVDCGVSSVNQETRYGEKVTGISGDKVSHERDNIFSNGDIGNDMLYDSESDTASDLSIDGDHASFNHLSKSISQNKFSHDNNLAQDGGFCPEGKIHDAVTKYDVGKKSTISEEWELEQGRPYSNGDDEILLAHYEKETNERKNKTSSKNEKESDHKTEADCSSERLKQSHLSSSENSKTDDNENHGICNLSFQRDTKDTQTNHSNNSIFGGLRINTGSFNVHTDDRSIETDEQLYSLKNNKSGKENETMITDMPTCDLTGSVSQNTKFKEQGTGSNNLFKGSATGRQNGIFVKEFDNSFSLISDLLSIGSSPIRQRGSAQNLRKERIHINAHSVGKTYRKEQDEQISYLESGKYDSTGCMFDPDDEKQCSSGNAKKCTKNNEKHCSTDNENQCTKDNERHRTMDNGKHCTTDNGKHCTTTNGKYCASENDKHCTTDNEKHCTTDKEKHFTTDNTNHCTTSNGKHCARDNENNSTFDTESQYAGDQKKEYIPENEKRKAPDYEQQTLGGKRHNISNDEKLDSFRTFEKTHTTADTKKSKTNYKRSHMFASSFPNIVKINGDSLKDWSQSVDGNKNCNLQITRNSNVGYGHSQKSSEKDCKKGQQAEFEHVYVESKEIDKENTKVNADLSDCPKEFEDATNLNHSLQDSSGRANKKDKNTAKTTNEIKLLLRNGTFNTDEQPVLSQKDARIQETITDSSAEYPKQMHDNKFQVNEHETSKTSKEEQLFSITEKVNKSQKSLNCSPVKDSTVGKIAQNDITAHNDSTKLNDSFQTKTMTVDEHITYNSPTHKQNFVNAKHLQNETSTERKDAKFVLQDELPLDEQMNDIKQGSSHGTDQETIIDLEHREDIQKETKLEVRNMPLENSIKTETIPVPIIIKRLERPDTSKSNKKNKKEEQGKDPYASFPFRVIPSSTVDSKYLEDFSPKVFAESMANLPLLGEKDNPLTCPTCKTKVFRDGIIIKNDCIDKFHQMLMQMPSLQTVAEKHGLVVRNIASDGNCMFHAVIDQLRIAGDFTFNKDTLRSKSVEYLRENPCQEDGSHLMCFLSTESWEEYLIKMNRDGEWGDHMILNAITEVIGRTVTILNNSGNVTHLFPHTVTLSDEVTLDSVYLGHVGMHYVSLRPKDWEKTWAMNAKIRRISKYLEQRQEMSDLSGDTTVGCNSDIASSQCGQFYGGNTDILDLLINDANFVEPVSRVPVMHLSFILKKMLRLALFSPPHDHPFTIKGGETGMKYEEIGSSGIGLNVRLMNHAHTMKDKIKEVKDTCNSKYILFPPDSHYKIVDNEREIPIFKDDVEPHYLVVDTDQTHPGYLRLKTSGPISYSADPKGGYITKCISGKYYMYTVPVSFLPMDGKKINYVGGLGYCNWPYEAFRWINRVRPAEWPRKEVIEEVRKLGCYVRHKSHPGSFEKDVEFQYIFTKAEDILVNDEMTDDMRYCFYVFKALMKFQTKSSRPRLPNYLMTTVLLYACESIPADTWRNSCGGCVMYMIDLFHTWFRQHYFPHYFIKQNNMIDHWYKHDVDKICESIESLRLFPCMVIHFICENYGMGTWTWIIDSVMASSKKFKDDNDACWVVENVFNPTTFYYLGHYLSNPINMEFVFLQLNESFEQNLIWTGNSLDFKAFVDEFLLTVESGKTRKKFTDFVEKELNVVLGHNNSNYITFADFLGPGYKGKYGKNRLKSSHRPKEAIEDFVLSLFLKNEFEQISHIVRCLISNTRQSLETATVDVGDIKDTELRAQIVKSNLNQTTKYLSKLQSYYFIMAICCTKMDKVQLFQEFILEYENVTERLPSKLYFESLSTMWKKLNNPEKAKEIERKMECLLDKEEGHELSRNLARLLIKLSL</sequence>
<evidence type="ECO:0000313" key="4">
    <source>
        <dbReference type="Proteomes" id="UP000596742"/>
    </source>
</evidence>
<accession>A0A8B6FWC0</accession>
<dbReference type="Proteomes" id="UP000596742">
    <property type="component" value="Unassembled WGS sequence"/>
</dbReference>
<feature type="region of interest" description="Disordered" evidence="1">
    <location>
        <begin position="945"/>
        <end position="972"/>
    </location>
</feature>